<dbReference type="Proteomes" id="UP001054945">
    <property type="component" value="Unassembled WGS sequence"/>
</dbReference>
<evidence type="ECO:0000313" key="2">
    <source>
        <dbReference type="Proteomes" id="UP001054945"/>
    </source>
</evidence>
<name>A0AAV4U7Q0_CAEEX</name>
<comment type="caution">
    <text evidence="1">The sequence shown here is derived from an EMBL/GenBank/DDBJ whole genome shotgun (WGS) entry which is preliminary data.</text>
</comment>
<reference evidence="1 2" key="1">
    <citation type="submission" date="2021-06" db="EMBL/GenBank/DDBJ databases">
        <title>Caerostris extrusa draft genome.</title>
        <authorList>
            <person name="Kono N."/>
            <person name="Arakawa K."/>
        </authorList>
    </citation>
    <scope>NUCLEOTIDE SEQUENCE [LARGE SCALE GENOMIC DNA]</scope>
</reference>
<dbReference type="AlphaFoldDB" id="A0AAV4U7Q0"/>
<protein>
    <submittedName>
        <fullName evidence="1">Uncharacterized protein</fullName>
    </submittedName>
</protein>
<sequence length="109" mass="12572">MKPFTSSGTSRQFKGFHAAPLGKKLLYNFNSTDHPYTYSALLFTPTDFFFFLQRGQHREERTRSERNRSYFDDCTRPLHTTACVFGRRRVGIAALCGFSLCCSTDKLLK</sequence>
<proteinExistence type="predicted"/>
<dbReference type="EMBL" id="BPLR01012402">
    <property type="protein sequence ID" value="GIY53762.1"/>
    <property type="molecule type" value="Genomic_DNA"/>
</dbReference>
<organism evidence="1 2">
    <name type="scientific">Caerostris extrusa</name>
    <name type="common">Bark spider</name>
    <name type="synonym">Caerostris bankana</name>
    <dbReference type="NCBI Taxonomy" id="172846"/>
    <lineage>
        <taxon>Eukaryota</taxon>
        <taxon>Metazoa</taxon>
        <taxon>Ecdysozoa</taxon>
        <taxon>Arthropoda</taxon>
        <taxon>Chelicerata</taxon>
        <taxon>Arachnida</taxon>
        <taxon>Araneae</taxon>
        <taxon>Araneomorphae</taxon>
        <taxon>Entelegynae</taxon>
        <taxon>Araneoidea</taxon>
        <taxon>Araneidae</taxon>
        <taxon>Caerostris</taxon>
    </lineage>
</organism>
<gene>
    <name evidence="1" type="ORF">CEXT_136881</name>
</gene>
<evidence type="ECO:0000313" key="1">
    <source>
        <dbReference type="EMBL" id="GIY53762.1"/>
    </source>
</evidence>
<keyword evidence="2" id="KW-1185">Reference proteome</keyword>
<accession>A0AAV4U7Q0</accession>